<dbReference type="STRING" id="246404.A0A507ET70"/>
<dbReference type="Proteomes" id="UP000320333">
    <property type="component" value="Unassembled WGS sequence"/>
</dbReference>
<evidence type="ECO:0000313" key="4">
    <source>
        <dbReference type="Proteomes" id="UP000320333"/>
    </source>
</evidence>
<dbReference type="SMART" id="SM00397">
    <property type="entry name" value="t_SNARE"/>
    <property type="match status" value="1"/>
</dbReference>
<comment type="caution">
    <text evidence="3">The sequence shown here is derived from an EMBL/GenBank/DDBJ whole genome shotgun (WGS) entry which is preliminary data.</text>
</comment>
<name>A0A507ET70_9FUNG</name>
<evidence type="ECO:0000259" key="2">
    <source>
        <dbReference type="PROSITE" id="PS50192"/>
    </source>
</evidence>
<dbReference type="AlphaFoldDB" id="A0A507ET70"/>
<dbReference type="PANTHER" id="PTHR19305">
    <property type="entry name" value="SYNAPTOSOMAL ASSOCIATED PROTEIN"/>
    <property type="match status" value="1"/>
</dbReference>
<dbReference type="PROSITE" id="PS50192">
    <property type="entry name" value="T_SNARE"/>
    <property type="match status" value="1"/>
</dbReference>
<sequence length="244" mass="26844">MHDAENACEIAVQEAAIELESIRTLRWSLQSTERAISKLEDIHTNAAESLFTLAQQSEKIQIISDSIERIKESSTVAEVKVRQLQGLKGWMPRFHLKIPTRLLRKKRSKCPPELPCPDGPLQDIPHIPTECDMLHISNTKLMALSGALKSTGSFQASTTTTQQQQLRAQETFTTAVSDVDVIAQQVDGNLDRISSSLQMLRVASLAMGQEIDAQTERLSGLSIAVESADGKVARVHGKLSQAFS</sequence>
<accession>A0A507ET70</accession>
<organism evidence="3 4">
    <name type="scientific">Chytriomyces confervae</name>
    <dbReference type="NCBI Taxonomy" id="246404"/>
    <lineage>
        <taxon>Eukaryota</taxon>
        <taxon>Fungi</taxon>
        <taxon>Fungi incertae sedis</taxon>
        <taxon>Chytridiomycota</taxon>
        <taxon>Chytridiomycota incertae sedis</taxon>
        <taxon>Chytridiomycetes</taxon>
        <taxon>Chytridiales</taxon>
        <taxon>Chytriomycetaceae</taxon>
        <taxon>Chytriomyces</taxon>
    </lineage>
</organism>
<dbReference type="InterPro" id="IPR000727">
    <property type="entry name" value="T_SNARE_dom"/>
</dbReference>
<comment type="similarity">
    <text evidence="1">Belongs to the SNAP-25 family.</text>
</comment>
<evidence type="ECO:0000313" key="3">
    <source>
        <dbReference type="EMBL" id="TPX66547.1"/>
    </source>
</evidence>
<dbReference type="SUPFAM" id="SSF58038">
    <property type="entry name" value="SNARE fusion complex"/>
    <property type="match status" value="2"/>
</dbReference>
<proteinExistence type="inferred from homology"/>
<feature type="domain" description="T-SNARE coiled-coil homology" evidence="2">
    <location>
        <begin position="180"/>
        <end position="242"/>
    </location>
</feature>
<reference evidence="3 4" key="1">
    <citation type="journal article" date="2019" name="Sci. Rep.">
        <title>Comparative genomics of chytrid fungi reveal insights into the obligate biotrophic and pathogenic lifestyle of Synchytrium endobioticum.</title>
        <authorList>
            <person name="van de Vossenberg B.T.L.H."/>
            <person name="Warris S."/>
            <person name="Nguyen H.D.T."/>
            <person name="van Gent-Pelzer M.P.E."/>
            <person name="Joly D.L."/>
            <person name="van de Geest H.C."/>
            <person name="Bonants P.J.M."/>
            <person name="Smith D.S."/>
            <person name="Levesque C.A."/>
            <person name="van der Lee T.A.J."/>
        </authorList>
    </citation>
    <scope>NUCLEOTIDE SEQUENCE [LARGE SCALE GENOMIC DNA]</scope>
    <source>
        <strain evidence="3 4">CBS 675.73</strain>
    </source>
</reference>
<protein>
    <recommendedName>
        <fullName evidence="2">t-SNARE coiled-coil homology domain-containing protein</fullName>
    </recommendedName>
</protein>
<dbReference type="PANTHER" id="PTHR19305:SF9">
    <property type="entry name" value="SYNAPTOSOMAL-ASSOCIATED PROTEIN 29"/>
    <property type="match status" value="1"/>
</dbReference>
<evidence type="ECO:0000256" key="1">
    <source>
        <dbReference type="ARBA" id="ARBA00009480"/>
    </source>
</evidence>
<dbReference type="OrthoDB" id="18679at2759"/>
<dbReference type="Gene3D" id="1.20.5.110">
    <property type="match status" value="2"/>
</dbReference>
<keyword evidence="4" id="KW-1185">Reference proteome</keyword>
<dbReference type="EMBL" id="QEAP01000435">
    <property type="protein sequence ID" value="TPX66547.1"/>
    <property type="molecule type" value="Genomic_DNA"/>
</dbReference>
<dbReference type="GO" id="GO:0005886">
    <property type="term" value="C:plasma membrane"/>
    <property type="evidence" value="ECO:0007669"/>
    <property type="project" value="TreeGrafter"/>
</dbReference>
<gene>
    <name evidence="3" type="ORF">CcCBS67573_g07783</name>
</gene>